<evidence type="ECO:0000313" key="11">
    <source>
        <dbReference type="Proteomes" id="UP000327013"/>
    </source>
</evidence>
<dbReference type="AlphaFoldDB" id="A0A5N6L1K1"/>
<keyword evidence="5 8" id="KW-1133">Transmembrane helix</keyword>
<feature type="transmembrane region" description="Helical" evidence="8">
    <location>
        <begin position="318"/>
        <end position="339"/>
    </location>
</feature>
<keyword evidence="11" id="KW-1185">Reference proteome</keyword>
<gene>
    <name evidence="10" type="ORF">FH972_025629</name>
</gene>
<dbReference type="Proteomes" id="UP000327013">
    <property type="component" value="Unassembled WGS sequence"/>
</dbReference>
<dbReference type="SUPFAM" id="SSF52343">
    <property type="entry name" value="Ferredoxin reductase-like, C-terminal NADP-linked domain"/>
    <property type="match status" value="1"/>
</dbReference>
<keyword evidence="3" id="KW-0813">Transport</keyword>
<dbReference type="InterPro" id="IPR013130">
    <property type="entry name" value="Fe3_Rdtase_TM_dom"/>
</dbReference>
<feature type="transmembrane region" description="Helical" evidence="8">
    <location>
        <begin position="58"/>
        <end position="79"/>
    </location>
</feature>
<dbReference type="PANTHER" id="PTHR32361:SF12">
    <property type="entry name" value="PUTATIVE (AFU_ORTHOLOGUE AFUA_1G14340)-RELATED"/>
    <property type="match status" value="1"/>
</dbReference>
<sequence length="626" mass="70412">MHSHIHLRNANGIAAMADLDARSEAGALPLVTPRNALNSANDFTRGLTGVNQLTDSTFVLAVIIFFCALLVLTFALRLWKMGSNHLRHLFAAGQSARDRQAIFMTNSSSWWPWVKRHVLYAPLLGKRHNREVQLGSVVQVGTLPSRFHTIVLVVYVCTNLAYCAVLDYSKPRAECWAELRGRTGSLAVLNLIPTIIFAFRNNPLIWILRVSYDTFNLLHRWTARIVIFEAVMHTIAWTVNKVEATGWPSVWKSLVHSSFLGWGTVGTVGFLIILITAVGPVRHAWYETFINGHRILALAAMVGTHVHLEHGSLPQTPYMKFCWALWILEYLMRLFYLVWLNISRHKRTKVTVEAMPSEACRVTFDLVRPWKFQPGSHIHVWLPTIGKVTNFLSTHPFSVAWTEDHVVGHFNEKLPSTEKDLDKQDKTTTSVSVVLRARTGITRKMFERAMKAPMRTFTTFGTVEGPYGGHESLDSYGTVLLFAGGVGITHQIPYIRHLVDGSSQGTVATRKIILVWSVPNTEALEWVRPWMDEILKMKGRRDVLKIMLFVTKPKSQQEVISGTGTVQMFPGRCTPQAIVDKEIIERVGAMCVAVCGPGSFADAVRQATRKRVALGSIDFVEEAFTY</sequence>
<dbReference type="Pfam" id="PF08022">
    <property type="entry name" value="FAD_binding_8"/>
    <property type="match status" value="1"/>
</dbReference>
<dbReference type="Gene3D" id="3.40.50.80">
    <property type="entry name" value="Nucleotide-binding domain of ferredoxin-NADP reductase (FNR) module"/>
    <property type="match status" value="1"/>
</dbReference>
<reference evidence="10 11" key="1">
    <citation type="submission" date="2019-06" db="EMBL/GenBank/DDBJ databases">
        <title>A chromosomal-level reference genome of Carpinus fangiana (Coryloideae, Betulaceae).</title>
        <authorList>
            <person name="Yang X."/>
            <person name="Wang Z."/>
            <person name="Zhang L."/>
            <person name="Hao G."/>
            <person name="Liu J."/>
            <person name="Yang Y."/>
        </authorList>
    </citation>
    <scope>NUCLEOTIDE SEQUENCE [LARGE SCALE GENOMIC DNA]</scope>
    <source>
        <strain evidence="10">Cfa_2016G</strain>
        <tissue evidence="10">Leaf</tissue>
    </source>
</reference>
<evidence type="ECO:0000256" key="8">
    <source>
        <dbReference type="SAM" id="Phobius"/>
    </source>
</evidence>
<accession>A0A5N6L1K1</accession>
<dbReference type="EMBL" id="VIBQ01000062">
    <property type="protein sequence ID" value="KAB8556592.1"/>
    <property type="molecule type" value="Genomic_DNA"/>
</dbReference>
<evidence type="ECO:0000256" key="3">
    <source>
        <dbReference type="ARBA" id="ARBA00022448"/>
    </source>
</evidence>
<dbReference type="InterPro" id="IPR017927">
    <property type="entry name" value="FAD-bd_FR_type"/>
</dbReference>
<comment type="subcellular location">
    <subcellularLocation>
        <location evidence="1">Membrane</location>
        <topology evidence="1">Multi-pass membrane protein</topology>
    </subcellularLocation>
</comment>
<feature type="transmembrane region" description="Helical" evidence="8">
    <location>
        <begin position="259"/>
        <end position="281"/>
    </location>
</feature>
<feature type="transmembrane region" description="Helical" evidence="8">
    <location>
        <begin position="288"/>
        <end position="306"/>
    </location>
</feature>
<protein>
    <recommendedName>
        <fullName evidence="9">FAD-binding FR-type domain-containing protein</fullName>
    </recommendedName>
</protein>
<comment type="caution">
    <text evidence="10">The sequence shown here is derived from an EMBL/GenBank/DDBJ whole genome shotgun (WGS) entry which is preliminary data.</text>
</comment>
<keyword evidence="6" id="KW-0560">Oxidoreductase</keyword>
<dbReference type="InterPro" id="IPR039261">
    <property type="entry name" value="FNR_nucleotide-bd"/>
</dbReference>
<evidence type="ECO:0000256" key="7">
    <source>
        <dbReference type="ARBA" id="ARBA00023136"/>
    </source>
</evidence>
<dbReference type="GO" id="GO:0015677">
    <property type="term" value="P:copper ion import"/>
    <property type="evidence" value="ECO:0007669"/>
    <property type="project" value="TreeGrafter"/>
</dbReference>
<organism evidence="10 11">
    <name type="scientific">Carpinus fangiana</name>
    <dbReference type="NCBI Taxonomy" id="176857"/>
    <lineage>
        <taxon>Eukaryota</taxon>
        <taxon>Viridiplantae</taxon>
        <taxon>Streptophyta</taxon>
        <taxon>Embryophyta</taxon>
        <taxon>Tracheophyta</taxon>
        <taxon>Spermatophyta</taxon>
        <taxon>Magnoliopsida</taxon>
        <taxon>eudicotyledons</taxon>
        <taxon>Gunneridae</taxon>
        <taxon>Pentapetalae</taxon>
        <taxon>rosids</taxon>
        <taxon>fabids</taxon>
        <taxon>Fagales</taxon>
        <taxon>Betulaceae</taxon>
        <taxon>Carpinus</taxon>
    </lineage>
</organism>
<keyword evidence="7 8" id="KW-0472">Membrane</keyword>
<dbReference type="PANTHER" id="PTHR32361">
    <property type="entry name" value="FERRIC/CUPRIC REDUCTASE TRANSMEMBRANE COMPONENT"/>
    <property type="match status" value="1"/>
</dbReference>
<evidence type="ECO:0000256" key="5">
    <source>
        <dbReference type="ARBA" id="ARBA00022989"/>
    </source>
</evidence>
<dbReference type="GO" id="GO:0005886">
    <property type="term" value="C:plasma membrane"/>
    <property type="evidence" value="ECO:0007669"/>
    <property type="project" value="TreeGrafter"/>
</dbReference>
<keyword evidence="4 8" id="KW-0812">Transmembrane</keyword>
<dbReference type="SFLD" id="SFLDS00052">
    <property type="entry name" value="Ferric_Reductase_Domain"/>
    <property type="match status" value="1"/>
</dbReference>
<dbReference type="GO" id="GO:0006879">
    <property type="term" value="P:intracellular iron ion homeostasis"/>
    <property type="evidence" value="ECO:0007669"/>
    <property type="project" value="TreeGrafter"/>
</dbReference>
<dbReference type="OrthoDB" id="4494341at2759"/>
<evidence type="ECO:0000259" key="9">
    <source>
        <dbReference type="PROSITE" id="PS51384"/>
    </source>
</evidence>
<evidence type="ECO:0000256" key="1">
    <source>
        <dbReference type="ARBA" id="ARBA00004141"/>
    </source>
</evidence>
<evidence type="ECO:0000313" key="10">
    <source>
        <dbReference type="EMBL" id="KAB8556592.1"/>
    </source>
</evidence>
<dbReference type="InterPro" id="IPR013112">
    <property type="entry name" value="FAD-bd_8"/>
</dbReference>
<comment type="similarity">
    <text evidence="2">Belongs to the ferric reductase (FRE) family.</text>
</comment>
<dbReference type="Pfam" id="PF01794">
    <property type="entry name" value="Ferric_reduct"/>
    <property type="match status" value="1"/>
</dbReference>
<evidence type="ECO:0000256" key="4">
    <source>
        <dbReference type="ARBA" id="ARBA00022692"/>
    </source>
</evidence>
<name>A0A5N6L1K1_9ROSI</name>
<dbReference type="Pfam" id="PF08030">
    <property type="entry name" value="NAD_binding_6"/>
    <property type="match status" value="1"/>
</dbReference>
<dbReference type="InterPro" id="IPR013121">
    <property type="entry name" value="Fe_red_NAD-bd_6"/>
</dbReference>
<dbReference type="GO" id="GO:0000293">
    <property type="term" value="F:ferric-chelate reductase activity"/>
    <property type="evidence" value="ECO:0007669"/>
    <property type="project" value="UniProtKB-ARBA"/>
</dbReference>
<dbReference type="InterPro" id="IPR051410">
    <property type="entry name" value="Ferric/Cupric_Reductase"/>
</dbReference>
<dbReference type="SFLD" id="SFLDG01168">
    <property type="entry name" value="Ferric_reductase_subgroup_(FRE"/>
    <property type="match status" value="1"/>
</dbReference>
<proteinExistence type="inferred from homology"/>
<dbReference type="CDD" id="cd06186">
    <property type="entry name" value="NOX_Duox_like_FAD_NADP"/>
    <property type="match status" value="1"/>
</dbReference>
<feature type="transmembrane region" description="Helical" evidence="8">
    <location>
        <begin position="181"/>
        <end position="200"/>
    </location>
</feature>
<feature type="transmembrane region" description="Helical" evidence="8">
    <location>
        <begin position="149"/>
        <end position="169"/>
    </location>
</feature>
<dbReference type="GO" id="GO:0006826">
    <property type="term" value="P:iron ion transport"/>
    <property type="evidence" value="ECO:0007669"/>
    <property type="project" value="TreeGrafter"/>
</dbReference>
<dbReference type="PROSITE" id="PS51384">
    <property type="entry name" value="FAD_FR"/>
    <property type="match status" value="1"/>
</dbReference>
<evidence type="ECO:0000256" key="6">
    <source>
        <dbReference type="ARBA" id="ARBA00023002"/>
    </source>
</evidence>
<feature type="domain" description="FAD-binding FR-type" evidence="9">
    <location>
        <begin position="337"/>
        <end position="473"/>
    </location>
</feature>
<evidence type="ECO:0000256" key="2">
    <source>
        <dbReference type="ARBA" id="ARBA00006278"/>
    </source>
</evidence>